<feature type="region of interest" description="Disordered" evidence="3">
    <location>
        <begin position="526"/>
        <end position="793"/>
    </location>
</feature>
<keyword evidence="2" id="KW-0539">Nucleus</keyword>
<comment type="subcellular location">
    <subcellularLocation>
        <location evidence="1">Nucleus</location>
    </subcellularLocation>
</comment>
<feature type="compositionally biased region" description="Polar residues" evidence="3">
    <location>
        <begin position="763"/>
        <end position="777"/>
    </location>
</feature>
<dbReference type="InterPro" id="IPR025151">
    <property type="entry name" value="ELYS_dom"/>
</dbReference>
<feature type="region of interest" description="Disordered" evidence="3">
    <location>
        <begin position="401"/>
        <end position="429"/>
    </location>
</feature>
<protein>
    <recommendedName>
        <fullName evidence="4">ELYS-like domain-containing protein</fullName>
    </recommendedName>
</protein>
<feature type="compositionally biased region" description="Low complexity" evidence="3">
    <location>
        <begin position="482"/>
        <end position="493"/>
    </location>
</feature>
<feature type="compositionally biased region" description="Basic and acidic residues" evidence="3">
    <location>
        <begin position="554"/>
        <end position="567"/>
    </location>
</feature>
<accession>A0A5C3LAI4</accession>
<dbReference type="Proteomes" id="UP000307440">
    <property type="component" value="Unassembled WGS sequence"/>
</dbReference>
<dbReference type="Pfam" id="PF13934">
    <property type="entry name" value="ELYS"/>
    <property type="match status" value="1"/>
</dbReference>
<feature type="compositionally biased region" description="Basic residues" evidence="3">
    <location>
        <begin position="722"/>
        <end position="731"/>
    </location>
</feature>
<feature type="region of interest" description="Disordered" evidence="3">
    <location>
        <begin position="453"/>
        <end position="499"/>
    </location>
</feature>
<sequence>MDEGSSHSEGTLFLRYFDVSPDGFAWRGTFPEQIRQRRADLDDKLIFDTLLISGGVKDPDFIFPPHDVAGLKRLLDAIEASTYDALKKQTLIYFLLKWHQDGREDIFTLQHCIPPHFSALADAYWHLDSGINLAKAISILSDSRLNRDFTSKIIRAITLAPEHGPLLRKYIRTVKPPLVEPMDLLSYIDALAESTIVEAWNFQRTFPENDEIRPRLFKRILHWALAPTPKPKALKELLSIPFNKYEEDQLNEFASKPSEDLSTASVARLQDLVCVRYIELGRYADAIKMDRKFSATVYDGKESSERRTMIRELYDALPAVEKSLIDMPAQAEKPKPAQPPSSGDVSMSQSWEDVRVPEALNKSTSTPLKNIQIPTAFGSNTPRFTVPTTTTIASAGNAAAPLLPLNSTPANNTFTPRKSMPLQSNNPLNASLLASTKGKQSLSGAGQRIAMNAAPGVSSPASGLRFPLQTPKSSVPPPTVPSNPVAQANSAAAAPPPPVFKSTTNQPNAFFQPKASQTNQKRLFADVEQSPEREPVHVAEDDGDTTMEVEHEEDEHKFNEHGKHAEDEVPGWKAAETEQTLNQSIFGTQSSASYSVPEPRISTTSRGRDLTASESREKPKSKRQQPPGAFGDDDGDDDGQESPQEKEEEPQPQSRRRLAQPRAGVTRGRESKAAPKAPRGRTSRPSATAIPGTLTEEDHHDEIASEEVDQVAPLRDPSPPSRSKRPLKKSRSVASTSDYGDDETGPTTRRRSSRLTATTSHRNLSPESVKGETSVSTAKPVKKSRASATKKKK</sequence>
<reference evidence="5 6" key="1">
    <citation type="journal article" date="2019" name="Nat. Ecol. Evol.">
        <title>Megaphylogeny resolves global patterns of mushroom evolution.</title>
        <authorList>
            <person name="Varga T."/>
            <person name="Krizsan K."/>
            <person name="Foldi C."/>
            <person name="Dima B."/>
            <person name="Sanchez-Garcia M."/>
            <person name="Sanchez-Ramirez S."/>
            <person name="Szollosi G.J."/>
            <person name="Szarkandi J.G."/>
            <person name="Papp V."/>
            <person name="Albert L."/>
            <person name="Andreopoulos W."/>
            <person name="Angelini C."/>
            <person name="Antonin V."/>
            <person name="Barry K.W."/>
            <person name="Bougher N.L."/>
            <person name="Buchanan P."/>
            <person name="Buyck B."/>
            <person name="Bense V."/>
            <person name="Catcheside P."/>
            <person name="Chovatia M."/>
            <person name="Cooper J."/>
            <person name="Damon W."/>
            <person name="Desjardin D."/>
            <person name="Finy P."/>
            <person name="Geml J."/>
            <person name="Haridas S."/>
            <person name="Hughes K."/>
            <person name="Justo A."/>
            <person name="Karasinski D."/>
            <person name="Kautmanova I."/>
            <person name="Kiss B."/>
            <person name="Kocsube S."/>
            <person name="Kotiranta H."/>
            <person name="LaButti K.M."/>
            <person name="Lechner B.E."/>
            <person name="Liimatainen K."/>
            <person name="Lipzen A."/>
            <person name="Lukacs Z."/>
            <person name="Mihaltcheva S."/>
            <person name="Morgado L.N."/>
            <person name="Niskanen T."/>
            <person name="Noordeloos M.E."/>
            <person name="Ohm R.A."/>
            <person name="Ortiz-Santana B."/>
            <person name="Ovrebo C."/>
            <person name="Racz N."/>
            <person name="Riley R."/>
            <person name="Savchenko A."/>
            <person name="Shiryaev A."/>
            <person name="Soop K."/>
            <person name="Spirin V."/>
            <person name="Szebenyi C."/>
            <person name="Tomsovsky M."/>
            <person name="Tulloss R.E."/>
            <person name="Uehling J."/>
            <person name="Grigoriev I.V."/>
            <person name="Vagvolgyi C."/>
            <person name="Papp T."/>
            <person name="Martin F.M."/>
            <person name="Miettinen O."/>
            <person name="Hibbett D.S."/>
            <person name="Nagy L.G."/>
        </authorList>
    </citation>
    <scope>NUCLEOTIDE SEQUENCE [LARGE SCALE GENOMIC DNA]</scope>
    <source>
        <strain evidence="5 6">CBS 121175</strain>
    </source>
</reference>
<proteinExistence type="predicted"/>
<dbReference type="AlphaFoldDB" id="A0A5C3LAI4"/>
<feature type="compositionally biased region" description="Basic and acidic residues" evidence="3">
    <location>
        <begin position="530"/>
        <end position="540"/>
    </location>
</feature>
<evidence type="ECO:0000256" key="2">
    <source>
        <dbReference type="ARBA" id="ARBA00023242"/>
    </source>
</evidence>
<feature type="compositionally biased region" description="Basic residues" evidence="3">
    <location>
        <begin position="780"/>
        <end position="793"/>
    </location>
</feature>
<feature type="compositionally biased region" description="Polar residues" evidence="3">
    <location>
        <begin position="577"/>
        <end position="594"/>
    </location>
</feature>
<organism evidence="5 6">
    <name type="scientific">Coprinopsis marcescibilis</name>
    <name type="common">Agaric fungus</name>
    <name type="synonym">Psathyrella marcescibilis</name>
    <dbReference type="NCBI Taxonomy" id="230819"/>
    <lineage>
        <taxon>Eukaryota</taxon>
        <taxon>Fungi</taxon>
        <taxon>Dikarya</taxon>
        <taxon>Basidiomycota</taxon>
        <taxon>Agaricomycotina</taxon>
        <taxon>Agaricomycetes</taxon>
        <taxon>Agaricomycetidae</taxon>
        <taxon>Agaricales</taxon>
        <taxon>Agaricineae</taxon>
        <taxon>Psathyrellaceae</taxon>
        <taxon>Coprinopsis</taxon>
    </lineage>
</organism>
<evidence type="ECO:0000256" key="3">
    <source>
        <dbReference type="SAM" id="MobiDB-lite"/>
    </source>
</evidence>
<feature type="compositionally biased region" description="Basic and acidic residues" evidence="3">
    <location>
        <begin position="606"/>
        <end position="618"/>
    </location>
</feature>
<evidence type="ECO:0000259" key="4">
    <source>
        <dbReference type="Pfam" id="PF13934"/>
    </source>
</evidence>
<feature type="compositionally biased region" description="Low complexity" evidence="3">
    <location>
        <begin position="401"/>
        <end position="413"/>
    </location>
</feature>
<evidence type="ECO:0000256" key="1">
    <source>
        <dbReference type="ARBA" id="ARBA00004123"/>
    </source>
</evidence>
<name>A0A5C3LAI4_COPMA</name>
<dbReference type="STRING" id="230819.A0A5C3LAI4"/>
<feature type="domain" description="ELYS-like" evidence="4">
    <location>
        <begin position="44"/>
        <end position="255"/>
    </location>
</feature>
<gene>
    <name evidence="5" type="ORF">FA15DRAFT_691042</name>
</gene>
<dbReference type="GO" id="GO:0005634">
    <property type="term" value="C:nucleus"/>
    <property type="evidence" value="ECO:0007669"/>
    <property type="project" value="UniProtKB-SubCell"/>
</dbReference>
<dbReference type="EMBL" id="ML210148">
    <property type="protein sequence ID" value="TFK29768.1"/>
    <property type="molecule type" value="Genomic_DNA"/>
</dbReference>
<dbReference type="OrthoDB" id="20729at2759"/>
<feature type="compositionally biased region" description="Acidic residues" evidence="3">
    <location>
        <begin position="631"/>
        <end position="650"/>
    </location>
</feature>
<keyword evidence="6" id="KW-1185">Reference proteome</keyword>
<evidence type="ECO:0000313" key="6">
    <source>
        <dbReference type="Proteomes" id="UP000307440"/>
    </source>
</evidence>
<evidence type="ECO:0000313" key="5">
    <source>
        <dbReference type="EMBL" id="TFK29768.1"/>
    </source>
</evidence>
<feature type="compositionally biased region" description="Acidic residues" evidence="3">
    <location>
        <begin position="541"/>
        <end position="553"/>
    </location>
</feature>